<evidence type="ECO:0000256" key="3">
    <source>
        <dbReference type="ARBA" id="ARBA00022898"/>
    </source>
</evidence>
<evidence type="ECO:0000313" key="4">
    <source>
        <dbReference type="EMBL" id="KAG5635871.1"/>
    </source>
</evidence>
<dbReference type="GO" id="GO:0030429">
    <property type="term" value="F:kynureninase activity"/>
    <property type="evidence" value="ECO:0007669"/>
    <property type="project" value="InterPro"/>
</dbReference>
<dbReference type="PANTHER" id="PTHR14084">
    <property type="entry name" value="KYNURENINASE"/>
    <property type="match status" value="1"/>
</dbReference>
<evidence type="ECO:0000256" key="2">
    <source>
        <dbReference type="ARBA" id="ARBA00022801"/>
    </source>
</evidence>
<dbReference type="GO" id="GO:0009435">
    <property type="term" value="P:NAD+ biosynthetic process"/>
    <property type="evidence" value="ECO:0007669"/>
    <property type="project" value="InterPro"/>
</dbReference>
<keyword evidence="3" id="KW-0663">Pyridoxal phosphate</keyword>
<reference evidence="4" key="2">
    <citation type="submission" date="2021-10" db="EMBL/GenBank/DDBJ databases">
        <title>Phylogenomics reveals ancestral predisposition of the termite-cultivated fungus Termitomyces towards a domesticated lifestyle.</title>
        <authorList>
            <person name="Auxier B."/>
            <person name="Grum-Grzhimaylo A."/>
            <person name="Cardenas M.E."/>
            <person name="Lodge J.D."/>
            <person name="Laessoe T."/>
            <person name="Pedersen O."/>
            <person name="Smith M.E."/>
            <person name="Kuyper T.W."/>
            <person name="Franco-Molano E.A."/>
            <person name="Baroni T.J."/>
            <person name="Aanen D.K."/>
        </authorList>
    </citation>
    <scope>NUCLEOTIDE SEQUENCE</scope>
    <source>
        <strain evidence="4">D49</strain>
    </source>
</reference>
<dbReference type="GO" id="GO:0005737">
    <property type="term" value="C:cytoplasm"/>
    <property type="evidence" value="ECO:0007669"/>
    <property type="project" value="InterPro"/>
</dbReference>
<keyword evidence="2" id="KW-0378">Hydrolase</keyword>
<proteinExistence type="predicted"/>
<gene>
    <name evidence="4" type="ORF">H0H81_009829</name>
</gene>
<evidence type="ECO:0000256" key="1">
    <source>
        <dbReference type="ARBA" id="ARBA00022642"/>
    </source>
</evidence>
<dbReference type="Proteomes" id="UP000717328">
    <property type="component" value="Unassembled WGS sequence"/>
</dbReference>
<dbReference type="GO" id="GO:0019441">
    <property type="term" value="P:L-tryptophan catabolic process to kynurenine"/>
    <property type="evidence" value="ECO:0007669"/>
    <property type="project" value="TreeGrafter"/>
</dbReference>
<dbReference type="PANTHER" id="PTHR14084:SF0">
    <property type="entry name" value="KYNURENINASE"/>
    <property type="match status" value="1"/>
</dbReference>
<dbReference type="EMBL" id="JABCKI010006010">
    <property type="protein sequence ID" value="KAG5635871.1"/>
    <property type="molecule type" value="Genomic_DNA"/>
</dbReference>
<dbReference type="InterPro" id="IPR015422">
    <property type="entry name" value="PyrdxlP-dep_Trfase_small"/>
</dbReference>
<reference evidence="4" key="1">
    <citation type="submission" date="2021-02" db="EMBL/GenBank/DDBJ databases">
        <authorList>
            <person name="Nieuwenhuis M."/>
            <person name="Van De Peppel L.J.J."/>
        </authorList>
    </citation>
    <scope>NUCLEOTIDE SEQUENCE</scope>
    <source>
        <strain evidence="4">D49</strain>
    </source>
</reference>
<organism evidence="4 5">
    <name type="scientific">Sphagnurus paluster</name>
    <dbReference type="NCBI Taxonomy" id="117069"/>
    <lineage>
        <taxon>Eukaryota</taxon>
        <taxon>Fungi</taxon>
        <taxon>Dikarya</taxon>
        <taxon>Basidiomycota</taxon>
        <taxon>Agaricomycotina</taxon>
        <taxon>Agaricomycetes</taxon>
        <taxon>Agaricomycetidae</taxon>
        <taxon>Agaricales</taxon>
        <taxon>Tricholomatineae</taxon>
        <taxon>Lyophyllaceae</taxon>
        <taxon>Sphagnurus</taxon>
    </lineage>
</organism>
<dbReference type="OrthoDB" id="5978656at2759"/>
<accession>A0A9P7FRY3</accession>
<name>A0A9P7FRY3_9AGAR</name>
<dbReference type="Gene3D" id="3.40.640.10">
    <property type="entry name" value="Type I PLP-dependent aspartate aminotransferase-like (Major domain)"/>
    <property type="match status" value="1"/>
</dbReference>
<protein>
    <submittedName>
        <fullName evidence="4">Uncharacterized protein</fullName>
    </submittedName>
</protein>
<keyword evidence="5" id="KW-1185">Reference proteome</keyword>
<evidence type="ECO:0000313" key="5">
    <source>
        <dbReference type="Proteomes" id="UP000717328"/>
    </source>
</evidence>
<dbReference type="InterPro" id="IPR010111">
    <property type="entry name" value="Kynureninase"/>
</dbReference>
<dbReference type="InterPro" id="IPR015421">
    <property type="entry name" value="PyrdxlP-dep_Trfase_major"/>
</dbReference>
<dbReference type="GO" id="GO:0030170">
    <property type="term" value="F:pyridoxal phosphate binding"/>
    <property type="evidence" value="ECO:0007669"/>
    <property type="project" value="InterPro"/>
</dbReference>
<dbReference type="InterPro" id="IPR015424">
    <property type="entry name" value="PyrdxlP-dep_Trfase"/>
</dbReference>
<sequence length="179" mass="19500">MHLFAGWWGHQLSTRFAMPPTFSPIVGAQGFQQSNPCVIAIASLLGSLRVFKAAGMMPAIRARSLILTSTLESRLVASKYFVPTSDVGQQYPQPAHGKPGFTIITPSNPEQRGAQLSLLFLPIGSGVMQKIFGRLSDYGVIGDEREPDVIRLAPAPLYNTLKDCEDAARYMEEAFGSLE</sequence>
<comment type="caution">
    <text evidence="4">The sequence shown here is derived from an EMBL/GenBank/DDBJ whole genome shotgun (WGS) entry which is preliminary data.</text>
</comment>
<keyword evidence="1" id="KW-0662">Pyridine nucleotide biosynthesis</keyword>
<dbReference type="AlphaFoldDB" id="A0A9P7FRY3"/>
<dbReference type="Pfam" id="PF22580">
    <property type="entry name" value="KYNU_C"/>
    <property type="match status" value="1"/>
</dbReference>
<dbReference type="Gene3D" id="3.90.1150.10">
    <property type="entry name" value="Aspartate Aminotransferase, domain 1"/>
    <property type="match status" value="1"/>
</dbReference>
<dbReference type="SUPFAM" id="SSF53383">
    <property type="entry name" value="PLP-dependent transferases"/>
    <property type="match status" value="1"/>
</dbReference>
<dbReference type="GO" id="GO:0043420">
    <property type="term" value="P:anthranilate metabolic process"/>
    <property type="evidence" value="ECO:0007669"/>
    <property type="project" value="TreeGrafter"/>
</dbReference>